<evidence type="ECO:0000313" key="8">
    <source>
        <dbReference type="Proteomes" id="UP000078437"/>
    </source>
</evidence>
<dbReference type="PROSITE" id="PS50850">
    <property type="entry name" value="MFS"/>
    <property type="match status" value="1"/>
</dbReference>
<dbReference type="STRING" id="453304.ATC03_13240"/>
<feature type="transmembrane region" description="Helical" evidence="5">
    <location>
        <begin position="349"/>
        <end position="373"/>
    </location>
</feature>
<feature type="transmembrane region" description="Helical" evidence="5">
    <location>
        <begin position="264"/>
        <end position="285"/>
    </location>
</feature>
<evidence type="ECO:0000256" key="5">
    <source>
        <dbReference type="SAM" id="Phobius"/>
    </source>
</evidence>
<dbReference type="GO" id="GO:0005886">
    <property type="term" value="C:plasma membrane"/>
    <property type="evidence" value="ECO:0007669"/>
    <property type="project" value="UniProtKB-SubCell"/>
</dbReference>
<dbReference type="Gene3D" id="1.20.1250.20">
    <property type="entry name" value="MFS general substrate transporter like domains"/>
    <property type="match status" value="2"/>
</dbReference>
<keyword evidence="2 5" id="KW-0812">Transmembrane</keyword>
<evidence type="ECO:0000259" key="6">
    <source>
        <dbReference type="PROSITE" id="PS50850"/>
    </source>
</evidence>
<proteinExistence type="predicted"/>
<feature type="transmembrane region" description="Helical" evidence="5">
    <location>
        <begin position="225"/>
        <end position="244"/>
    </location>
</feature>
<dbReference type="InterPro" id="IPR011701">
    <property type="entry name" value="MFS"/>
</dbReference>
<dbReference type="InterPro" id="IPR036259">
    <property type="entry name" value="MFS_trans_sf"/>
</dbReference>
<dbReference type="AlphaFoldDB" id="A0A191WH33"/>
<keyword evidence="3 5" id="KW-1133">Transmembrane helix</keyword>
<feature type="transmembrane region" description="Helical" evidence="5">
    <location>
        <begin position="316"/>
        <end position="337"/>
    </location>
</feature>
<feature type="transmembrane region" description="Helical" evidence="5">
    <location>
        <begin position="114"/>
        <end position="132"/>
    </location>
</feature>
<dbReference type="PANTHER" id="PTHR23523">
    <property type="match status" value="1"/>
</dbReference>
<dbReference type="Pfam" id="PF07690">
    <property type="entry name" value="MFS_1"/>
    <property type="match status" value="1"/>
</dbReference>
<feature type="domain" description="Major facilitator superfamily (MFS) profile" evidence="6">
    <location>
        <begin position="22"/>
        <end position="405"/>
    </location>
</feature>
<comment type="subcellular location">
    <subcellularLocation>
        <location evidence="1">Cell membrane</location>
        <topology evidence="1">Multi-pass membrane protein</topology>
    </subcellularLocation>
</comment>
<feature type="transmembrane region" description="Helical" evidence="5">
    <location>
        <begin position="90"/>
        <end position="108"/>
    </location>
</feature>
<dbReference type="KEGG" id="agy:ATC03_13240"/>
<evidence type="ECO:0000256" key="2">
    <source>
        <dbReference type="ARBA" id="ARBA00022692"/>
    </source>
</evidence>
<feature type="transmembrane region" description="Helical" evidence="5">
    <location>
        <begin position="58"/>
        <end position="78"/>
    </location>
</feature>
<evidence type="ECO:0000256" key="1">
    <source>
        <dbReference type="ARBA" id="ARBA00004651"/>
    </source>
</evidence>
<dbReference type="PANTHER" id="PTHR23523:SF2">
    <property type="entry name" value="2-NITROIMIDAZOLE TRANSPORTER"/>
    <property type="match status" value="1"/>
</dbReference>
<dbReference type="EMBL" id="CP013979">
    <property type="protein sequence ID" value="ANJ27532.1"/>
    <property type="molecule type" value="Genomic_DNA"/>
</dbReference>
<gene>
    <name evidence="7" type="ORF">ATC03_13240</name>
</gene>
<dbReference type="Proteomes" id="UP000078437">
    <property type="component" value="Chromosome"/>
</dbReference>
<evidence type="ECO:0000256" key="3">
    <source>
        <dbReference type="ARBA" id="ARBA00022989"/>
    </source>
</evidence>
<feature type="transmembrane region" description="Helical" evidence="5">
    <location>
        <begin position="23"/>
        <end position="46"/>
    </location>
</feature>
<feature type="transmembrane region" description="Helical" evidence="5">
    <location>
        <begin position="144"/>
        <end position="167"/>
    </location>
</feature>
<organism evidence="7 8">
    <name type="scientific">Agromyces aureus</name>
    <dbReference type="NCBI Taxonomy" id="453304"/>
    <lineage>
        <taxon>Bacteria</taxon>
        <taxon>Bacillati</taxon>
        <taxon>Actinomycetota</taxon>
        <taxon>Actinomycetes</taxon>
        <taxon>Micrococcales</taxon>
        <taxon>Microbacteriaceae</taxon>
        <taxon>Agromyces</taxon>
    </lineage>
</organism>
<feature type="transmembrane region" description="Helical" evidence="5">
    <location>
        <begin position="292"/>
        <end position="310"/>
    </location>
</feature>
<name>A0A191WH33_9MICO</name>
<accession>A0A191WH33</accession>
<sequence length="415" mass="42640">MTGAIPAIPSGEPPRPLWAGRTLALLGILLVASSLRTGVASLSPIIAEIDVDIPLPPALVGLLGMLPPLCFAVFAILTPIIAKRLGLERTVVVALGVLAVGLAGRGLAPESVTLIGASVLVFAAVGVGNVLLPPLVKRYFSDRVGLVTTLYVSIISVSTFVPPLIAVPVADAAGWRISLGEWAVIALIALVPWIALLVHPRATAPAALVEEAAGGQVRRALRSPIAWALATIFAVSSVNAYVMFAWLPSIVTDVAGVTSGQAGALLSLFAAMGLPAALLVPIVAARYDRIRTLVVISVLAFVLGYGGLLFAPEAAIWLWVALIGTGPLLFPLALVLINLRSRTHEGSIALSGVVQSVGYLIAAVAPIGIGLVHEATGGWTVPLVILAATAVPGAIAGFLAARPGYLEDERHPHQG</sequence>
<feature type="transmembrane region" description="Helical" evidence="5">
    <location>
        <begin position="379"/>
        <end position="401"/>
    </location>
</feature>
<dbReference type="InterPro" id="IPR020846">
    <property type="entry name" value="MFS_dom"/>
</dbReference>
<dbReference type="RefSeq" id="WP_067877928.1">
    <property type="nucleotide sequence ID" value="NZ_CP013979.1"/>
</dbReference>
<keyword evidence="4 5" id="KW-0472">Membrane</keyword>
<protein>
    <submittedName>
        <fullName evidence="7">ABC transporter permease</fullName>
    </submittedName>
</protein>
<evidence type="ECO:0000256" key="4">
    <source>
        <dbReference type="ARBA" id="ARBA00023136"/>
    </source>
</evidence>
<dbReference type="GO" id="GO:0022857">
    <property type="term" value="F:transmembrane transporter activity"/>
    <property type="evidence" value="ECO:0007669"/>
    <property type="project" value="InterPro"/>
</dbReference>
<reference evidence="8" key="2">
    <citation type="submission" date="2016-01" db="EMBL/GenBank/DDBJ databases">
        <title>Complete genome sequence of Agromyces aureus AR33T and comparison with related organisms.</title>
        <authorList>
            <person name="Corretto E."/>
            <person name="Antonielli L."/>
            <person name="Sessitsch A."/>
            <person name="Brader G."/>
        </authorList>
    </citation>
    <scope>NUCLEOTIDE SEQUENCE [LARGE SCALE GENOMIC DNA]</scope>
    <source>
        <strain evidence="8">AR33</strain>
    </source>
</reference>
<feature type="transmembrane region" description="Helical" evidence="5">
    <location>
        <begin position="179"/>
        <end position="198"/>
    </location>
</feature>
<dbReference type="SUPFAM" id="SSF103473">
    <property type="entry name" value="MFS general substrate transporter"/>
    <property type="match status" value="1"/>
</dbReference>
<keyword evidence="8" id="KW-1185">Reference proteome</keyword>
<reference evidence="7 8" key="1">
    <citation type="journal article" date="2016" name="Int. J. Syst. Evol. Microbiol.">
        <title>Agromyces aureus sp. nov., isolated from the rhizosphere of Salix caprea L. grown in a heavy-metal-contaminated soil.</title>
        <authorList>
            <person name="Corretto E."/>
            <person name="Antonielli L."/>
            <person name="Sessitsch A."/>
            <person name="Compant S."/>
            <person name="Gorfer M."/>
            <person name="Kuffner M."/>
            <person name="Brader G."/>
        </authorList>
    </citation>
    <scope>NUCLEOTIDE SEQUENCE [LARGE SCALE GENOMIC DNA]</scope>
    <source>
        <strain evidence="7 8">AR33</strain>
    </source>
</reference>
<evidence type="ECO:0000313" key="7">
    <source>
        <dbReference type="EMBL" id="ANJ27532.1"/>
    </source>
</evidence>
<dbReference type="InterPro" id="IPR052524">
    <property type="entry name" value="MFS_Cyanate_Porter"/>
</dbReference>